<evidence type="ECO:0000259" key="4">
    <source>
        <dbReference type="PROSITE" id="PS50237"/>
    </source>
</evidence>
<dbReference type="Pfam" id="PF00632">
    <property type="entry name" value="HECT"/>
    <property type="match status" value="1"/>
</dbReference>
<dbReference type="AlphaFoldDB" id="A0A8H3M7M6"/>
<dbReference type="SUPFAM" id="SSF56204">
    <property type="entry name" value="Hect, E3 ligase catalytic domain"/>
    <property type="match status" value="1"/>
</dbReference>
<protein>
    <recommendedName>
        <fullName evidence="4">HECT domain-containing protein</fullName>
    </recommendedName>
</protein>
<dbReference type="GO" id="GO:0004842">
    <property type="term" value="F:ubiquitin-protein transferase activity"/>
    <property type="evidence" value="ECO:0007669"/>
    <property type="project" value="InterPro"/>
</dbReference>
<evidence type="ECO:0000256" key="2">
    <source>
        <dbReference type="PROSITE-ProRule" id="PRU00104"/>
    </source>
</evidence>
<feature type="region of interest" description="Disordered" evidence="3">
    <location>
        <begin position="811"/>
        <end position="924"/>
    </location>
</feature>
<name>A0A8H3M7M6_9GLOM</name>
<keyword evidence="1 2" id="KW-0833">Ubl conjugation pathway</keyword>
<sequence>MDSMEDLPLKCYACNACQKFVPTPTHTSICANCFHSKSFHDLYEEFLELKFMAFKTRTNFQNSNQESVLPSLINNTKNQESVSLLSNNLTSHHENTPASNNTLAEIDTFLSESSIRNRLRSLPSIQNLNSSRDISIQNLTNLYNDVSLNIKTNTGFKQTINTIILVPYIENNKTLAKDSFEWNYLKNIGLIKENVIFYDGTTEGIENKMISEFPVIHECGWQFLRPMSAHSSDLIPFKINEIKNGQTMRSAYTNRRRLYIGPTIKNIIDPPHQMINANRRLQYPASAVSTNSTLTNPIISTTLAMSSASISSTNSTALSTLTPTIPISSITSTTTIASGFSDNNIQSSNRNTANYDNLQDADKFRIDLLRLLRNKYNIEQHETKTLNFDKLDLSFDFLLSWAKDAHIEDFLKNPVIILNDDVVDTGGVFRSITESFWQTIKSKSVIGGKLFDGYHLHLIQQNSDLVNWSYPTIIGKILFWSWIHQGSWPKWLDPLHLKYIIYGKESIVCTNALFEHIPFLYNLSKDFMENPNAKVERKQDLDYWIDINGIKKDEILLYNNINLANFIAEFEIITKRQKSLEMLKDGFNFADCLSEFKGINWEMLESELYTKLNPTLFLQQIDNLHVEMTIKEIPSERNNRQQIYDWFNEWIFDQNTENLEKLLIFISGTSRIPLSQKITIGWRKYSEQSNINPIYGKLPYASTCACSLVLCQDYDSKEQFNMCLEICLNSTEFSESGYRKIIQSIVTVENPNNNNNNNEIFLINEQENDDDLNQSVETIDLTNNDDIEDVEEQDVINDIVTIDIHSEVYTRSRNRRKRSTRQTASNKNIHEQNINHHFVEVTAEDILGGQKRSSPKRTVTTRSQSLNRNNNPDSLGNGNESEGGSGNGNERQSRGRGKVRGRGRGRGSGSSKGKRTRRRGSDNN</sequence>
<feature type="active site" description="Glycyl thioester intermediate" evidence="2">
    <location>
        <position position="704"/>
    </location>
</feature>
<feature type="compositionally biased region" description="Polar residues" evidence="3">
    <location>
        <begin position="856"/>
        <end position="874"/>
    </location>
</feature>
<evidence type="ECO:0000313" key="5">
    <source>
        <dbReference type="EMBL" id="GES99270.1"/>
    </source>
</evidence>
<evidence type="ECO:0000313" key="6">
    <source>
        <dbReference type="Proteomes" id="UP000615446"/>
    </source>
</evidence>
<reference evidence="5" key="1">
    <citation type="submission" date="2019-10" db="EMBL/GenBank/DDBJ databases">
        <title>Conservation and host-specific expression of non-tandemly repeated heterogenous ribosome RNA gene in arbuscular mycorrhizal fungi.</title>
        <authorList>
            <person name="Maeda T."/>
            <person name="Kobayashi Y."/>
            <person name="Nakagawa T."/>
            <person name="Ezawa T."/>
            <person name="Yamaguchi K."/>
            <person name="Bino T."/>
            <person name="Nishimoto Y."/>
            <person name="Shigenobu S."/>
            <person name="Kawaguchi M."/>
        </authorList>
    </citation>
    <scope>NUCLEOTIDE SEQUENCE</scope>
    <source>
        <strain evidence="5">HR1</strain>
    </source>
</reference>
<dbReference type="Proteomes" id="UP000615446">
    <property type="component" value="Unassembled WGS sequence"/>
</dbReference>
<feature type="compositionally biased region" description="Basic residues" evidence="3">
    <location>
        <begin position="894"/>
        <end position="905"/>
    </location>
</feature>
<evidence type="ECO:0000256" key="1">
    <source>
        <dbReference type="ARBA" id="ARBA00022786"/>
    </source>
</evidence>
<organism evidence="5 6">
    <name type="scientific">Rhizophagus clarus</name>
    <dbReference type="NCBI Taxonomy" id="94130"/>
    <lineage>
        <taxon>Eukaryota</taxon>
        <taxon>Fungi</taxon>
        <taxon>Fungi incertae sedis</taxon>
        <taxon>Mucoromycota</taxon>
        <taxon>Glomeromycotina</taxon>
        <taxon>Glomeromycetes</taxon>
        <taxon>Glomerales</taxon>
        <taxon>Glomeraceae</taxon>
        <taxon>Rhizophagus</taxon>
    </lineage>
</organism>
<dbReference type="EMBL" id="BLAL01000278">
    <property type="protein sequence ID" value="GES99270.1"/>
    <property type="molecule type" value="Genomic_DNA"/>
</dbReference>
<dbReference type="PROSITE" id="PS50237">
    <property type="entry name" value="HECT"/>
    <property type="match status" value="1"/>
</dbReference>
<feature type="compositionally biased region" description="Basic and acidic residues" evidence="3">
    <location>
        <begin position="828"/>
        <end position="839"/>
    </location>
</feature>
<feature type="domain" description="HECT" evidence="4">
    <location>
        <begin position="559"/>
        <end position="710"/>
    </location>
</feature>
<accession>A0A8H3M7M6</accession>
<dbReference type="InterPro" id="IPR035983">
    <property type="entry name" value="Hect_E3_ubiquitin_ligase"/>
</dbReference>
<proteinExistence type="predicted"/>
<dbReference type="OrthoDB" id="2332397at2759"/>
<evidence type="ECO:0000256" key="3">
    <source>
        <dbReference type="SAM" id="MobiDB-lite"/>
    </source>
</evidence>
<dbReference type="InterPro" id="IPR000569">
    <property type="entry name" value="HECT_dom"/>
</dbReference>
<gene>
    <name evidence="5" type="ORF">RCL2_002578100</name>
</gene>
<comment type="caution">
    <text evidence="5">The sequence shown here is derived from an EMBL/GenBank/DDBJ whole genome shotgun (WGS) entry which is preliminary data.</text>
</comment>
<dbReference type="Gene3D" id="3.30.2410.10">
    <property type="entry name" value="Hect, E3 ligase catalytic domain"/>
    <property type="match status" value="1"/>
</dbReference>